<evidence type="ECO:0000313" key="12">
    <source>
        <dbReference type="EMBL" id="TPX36662.1"/>
    </source>
</evidence>
<feature type="transmembrane region" description="Helical" evidence="10">
    <location>
        <begin position="1026"/>
        <end position="1049"/>
    </location>
</feature>
<dbReference type="InterPro" id="IPR000109">
    <property type="entry name" value="POT_fam"/>
</dbReference>
<name>A0A507CAL4_9FUNG</name>
<dbReference type="OrthoDB" id="8904098at2759"/>
<dbReference type="Gene3D" id="3.40.50.12780">
    <property type="entry name" value="N-terminal domain of ligase-like"/>
    <property type="match status" value="1"/>
</dbReference>
<evidence type="ECO:0000313" key="13">
    <source>
        <dbReference type="Proteomes" id="UP000319731"/>
    </source>
</evidence>
<dbReference type="Proteomes" id="UP000319731">
    <property type="component" value="Unassembled WGS sequence"/>
</dbReference>
<evidence type="ECO:0000256" key="6">
    <source>
        <dbReference type="ARBA" id="ARBA00022989"/>
    </source>
</evidence>
<feature type="transmembrane region" description="Helical" evidence="10">
    <location>
        <begin position="1224"/>
        <end position="1241"/>
    </location>
</feature>
<comment type="similarity">
    <text evidence="2">Belongs to the ATP-dependent AMP-binding enzyme family.</text>
</comment>
<keyword evidence="9" id="KW-0862">Zinc</keyword>
<dbReference type="Pfam" id="PF00501">
    <property type="entry name" value="AMP-binding"/>
    <property type="match status" value="1"/>
</dbReference>
<dbReference type="GeneID" id="42002594"/>
<dbReference type="SUPFAM" id="SSF103473">
    <property type="entry name" value="MFS general substrate transporter"/>
    <property type="match status" value="1"/>
</dbReference>
<comment type="caution">
    <text evidence="12">The sequence shown here is derived from an EMBL/GenBank/DDBJ whole genome shotgun (WGS) entry which is preliminary data.</text>
</comment>
<dbReference type="InterPro" id="IPR000873">
    <property type="entry name" value="AMP-dep_synth/lig_dom"/>
</dbReference>
<dbReference type="GO" id="GO:0006631">
    <property type="term" value="P:fatty acid metabolic process"/>
    <property type="evidence" value="ECO:0007669"/>
    <property type="project" value="UniProtKB-KW"/>
</dbReference>
<accession>A0A507CAL4</accession>
<comment type="subcellular location">
    <subcellularLocation>
        <location evidence="1">Membrane</location>
        <topology evidence="1">Multi-pass membrane protein</topology>
    </subcellularLocation>
</comment>
<dbReference type="Gene3D" id="3.10.180.10">
    <property type="entry name" value="2,3-Dihydroxybiphenyl 1,2-Dioxygenase, domain 1"/>
    <property type="match status" value="1"/>
</dbReference>
<keyword evidence="3" id="KW-0436">Ligase</keyword>
<dbReference type="EMBL" id="QEAO01000004">
    <property type="protein sequence ID" value="TPX36662.1"/>
    <property type="molecule type" value="Genomic_DNA"/>
</dbReference>
<evidence type="ECO:0000256" key="10">
    <source>
        <dbReference type="SAM" id="Phobius"/>
    </source>
</evidence>
<gene>
    <name evidence="12" type="primary">GLO1</name>
    <name evidence="12" type="ORF">SmJEL517_g01369</name>
</gene>
<dbReference type="InterPro" id="IPR038765">
    <property type="entry name" value="Papain-like_cys_pep_sf"/>
</dbReference>
<evidence type="ECO:0000256" key="3">
    <source>
        <dbReference type="ARBA" id="ARBA00022598"/>
    </source>
</evidence>
<evidence type="ECO:0000256" key="1">
    <source>
        <dbReference type="ARBA" id="ARBA00004141"/>
    </source>
</evidence>
<keyword evidence="6 10" id="KW-1133">Transmembrane helix</keyword>
<dbReference type="InterPro" id="IPR029068">
    <property type="entry name" value="Glyas_Bleomycin-R_OHBP_Dase"/>
</dbReference>
<organism evidence="12 13">
    <name type="scientific">Synchytrium microbalum</name>
    <dbReference type="NCBI Taxonomy" id="1806994"/>
    <lineage>
        <taxon>Eukaryota</taxon>
        <taxon>Fungi</taxon>
        <taxon>Fungi incertae sedis</taxon>
        <taxon>Chytridiomycota</taxon>
        <taxon>Chytridiomycota incertae sedis</taxon>
        <taxon>Chytridiomycetes</taxon>
        <taxon>Synchytriales</taxon>
        <taxon>Synchytriaceae</taxon>
        <taxon>Synchytrium</taxon>
    </lineage>
</organism>
<keyword evidence="5" id="KW-0276">Fatty acid metabolism</keyword>
<dbReference type="SUPFAM" id="SSF54001">
    <property type="entry name" value="Cysteine proteinases"/>
    <property type="match status" value="1"/>
</dbReference>
<comment type="cofactor">
    <cofactor evidence="9">
        <name>Zn(2+)</name>
        <dbReference type="ChEBI" id="CHEBI:29105"/>
    </cofactor>
    <text evidence="9">Binds 1 zinc ion per subunit. In the homodimer, two zinc ions are bound between subunits.</text>
</comment>
<dbReference type="STRING" id="1806994.A0A507CAL4"/>
<evidence type="ECO:0000256" key="2">
    <source>
        <dbReference type="ARBA" id="ARBA00006432"/>
    </source>
</evidence>
<keyword evidence="7" id="KW-0443">Lipid metabolism</keyword>
<dbReference type="InterPro" id="IPR042099">
    <property type="entry name" value="ANL_N_sf"/>
</dbReference>
<dbReference type="Pfam" id="PF00903">
    <property type="entry name" value="Glyoxalase"/>
    <property type="match status" value="1"/>
</dbReference>
<keyword evidence="12" id="KW-0456">Lyase</keyword>
<feature type="transmembrane region" description="Helical" evidence="10">
    <location>
        <begin position="1308"/>
        <end position="1331"/>
    </location>
</feature>
<dbReference type="GO" id="GO:0004462">
    <property type="term" value="F:lactoylglutathione lyase activity"/>
    <property type="evidence" value="ECO:0007669"/>
    <property type="project" value="InterPro"/>
</dbReference>
<sequence>MASKDILDFYRQHTPQTELGVAGKKLYDSLPNHNLETLVKACQNVQIHPFVLSWYGAESIPEAQRESDLGLRTAESVLSQWKARNGTDLCKPSDPTNRVVGNCRFFSTLLLSFLRESGVSARARCGFGTYFVPKFYMDHWVVEYWNAVTSEWILVDAQLDDIFKTKNMIDFDTLNVPRNKFVVGGDAYELVKSKGEKQDSFGLPFVKGIGLVVGNVQRDIAALNGRIVLPWDGWKGCLSMMVPIYGEIPPALVDLVYRSELDPTNFLKRTSRIWPKNIATIHAETGRIVTYLEMSIRVRKFASALIAYGIKPDDKIAFLAPNIPALLEAHTSVPLAGAVLVAINTRLNESEVEYILSFSESRILFIDWEYASLAAAAKKAGVEKVVIIKDSGKADDPYEQFIASGRDEPWTYFPQREAEYSPITLNFTSDKRKPKGVLYHARGAYLNAINESLIMQMDQSSVYAWLLPMFHCSGWTFTWATIASGATNLCFRKLDYSLIWDSFTQHGVTHYCGAVTVHMFLFTHPKARRLERPVRLMVAASAPSPTMLEMAVKLNFTVFHVYGLTETYGPVTICEWQNDWKSMSAHDQSALLSRQGHNYLVSDEVRVVNEETMEDVPMDGETLGEVIIRGNNVMLGYYKNEKATKEAFKGGWFHSGDLAVKFPDGYIQLKDRKKDIIISGGENISTIEVESAIMAHPSVIEAAWGESPAAYVALRVGAKTTPEELIAFCKTKLAGFKVPFNHTMYRVKDPKKSIEFYENVIGMKHIIEFKFPAAKFSLHFLAFGVPDHILKGTDEEKRAYMFSRSGVLELTHNWGTEDQPEQSYKVGNADGIGYGHIAIIVDDLDAAYERMSTFGVKWIKRPQDGNMKTIAFVADPDGAQDGRNNKDGNLSIDLTQFAKHPAEKQEKQADAIYKAPVEQMKLDSERQSDEEDDDETAQHLESEAINQQLDSFILKRADKMPKAIFFIIPNEFAERFTFYGISPLLNNYFKRYLGKRAESALELVHLFKFLAYFTPVIGAALSDSYFGKYVTIVVLSIVYILGVALLSLFSTPAVMGSPLPIWGPVLSLVLIAFGTGATPVIAEMQCFGSPQSYTSAFGLCALVMLMATTLFIIGKPWYRIIPPLRRFIPFEVAKMIIKATYRNFKFGRRAGSSYFDSVQSSFPKSFIRQSTELLIVVGLLTPCVLFWLGFDQKDSTWQNTYEMMNQDWGSLHINAEMNSNLNPVFIILLAPTMSFIVYPFIEKRWGTFRLLDRMICGMLLAACAFLVMAFIQMRIDSNPDALIFDAAAGQFICNPQDPSKCVHGAWSMIPMFIITCGEVLFSVSGLNFAYAEVGPRMKSSASAWWLVMVALGNLVAALLAPVYESLGPAKFYFLTAGIIVGSLIIYSFMAVKYVYLADRYKD</sequence>
<feature type="transmembrane region" description="Helical" evidence="10">
    <location>
        <begin position="1343"/>
        <end position="1363"/>
    </location>
</feature>
<dbReference type="PANTHER" id="PTHR43859">
    <property type="entry name" value="ACYL-ACTIVATING ENZYME"/>
    <property type="match status" value="1"/>
</dbReference>
<dbReference type="SUPFAM" id="SSF56801">
    <property type="entry name" value="Acetyl-CoA synthetase-like"/>
    <property type="match status" value="1"/>
</dbReference>
<dbReference type="GO" id="GO:0016874">
    <property type="term" value="F:ligase activity"/>
    <property type="evidence" value="ECO:0007669"/>
    <property type="project" value="UniProtKB-KW"/>
</dbReference>
<keyword evidence="4 10" id="KW-0812">Transmembrane</keyword>
<feature type="transmembrane region" description="Helical" evidence="10">
    <location>
        <begin position="1173"/>
        <end position="1190"/>
    </location>
</feature>
<dbReference type="Pfam" id="PF00854">
    <property type="entry name" value="PTR2"/>
    <property type="match status" value="1"/>
</dbReference>
<dbReference type="SUPFAM" id="SSF54593">
    <property type="entry name" value="Glyoxalase/Bleomycin resistance protein/Dihydroxybiphenyl dioxygenase"/>
    <property type="match status" value="1"/>
</dbReference>
<feature type="domain" description="VOC" evidence="11">
    <location>
        <begin position="739"/>
        <end position="886"/>
    </location>
</feature>
<feature type="transmembrane region" description="Helical" evidence="10">
    <location>
        <begin position="1094"/>
        <end position="1118"/>
    </location>
</feature>
<dbReference type="PROSITE" id="PS51819">
    <property type="entry name" value="VOC"/>
    <property type="match status" value="1"/>
</dbReference>
<evidence type="ECO:0000256" key="9">
    <source>
        <dbReference type="PIRSR" id="PIRSR604361-3"/>
    </source>
</evidence>
<dbReference type="InterPro" id="IPR036259">
    <property type="entry name" value="MFS_trans_sf"/>
</dbReference>
<feature type="transmembrane region" description="Helical" evidence="10">
    <location>
        <begin position="1369"/>
        <end position="1391"/>
    </location>
</feature>
<keyword evidence="9" id="KW-0479">Metal-binding</keyword>
<proteinExistence type="inferred from homology"/>
<evidence type="ECO:0000256" key="7">
    <source>
        <dbReference type="ARBA" id="ARBA00023098"/>
    </source>
</evidence>
<dbReference type="GO" id="GO:0016020">
    <property type="term" value="C:membrane"/>
    <property type="evidence" value="ECO:0007669"/>
    <property type="project" value="UniProtKB-SubCell"/>
</dbReference>
<feature type="transmembrane region" description="Helical" evidence="10">
    <location>
        <begin position="1253"/>
        <end position="1275"/>
    </location>
</feature>
<dbReference type="Gene3D" id="3.30.300.30">
    <property type="match status" value="1"/>
</dbReference>
<dbReference type="InterPro" id="IPR018456">
    <property type="entry name" value="PTR2_symporter_CS"/>
</dbReference>
<evidence type="ECO:0000256" key="5">
    <source>
        <dbReference type="ARBA" id="ARBA00022832"/>
    </source>
</evidence>
<protein>
    <submittedName>
        <fullName evidence="12">Lactoylglutathione lyase</fullName>
    </submittedName>
</protein>
<dbReference type="InterPro" id="IPR037523">
    <property type="entry name" value="VOC_core"/>
</dbReference>
<keyword evidence="8 10" id="KW-0472">Membrane</keyword>
<dbReference type="PANTHER" id="PTHR43859:SF4">
    <property type="entry name" value="BUTANOATE--COA LIGASE AAE1-RELATED"/>
    <property type="match status" value="1"/>
</dbReference>
<dbReference type="GO" id="GO:0046872">
    <property type="term" value="F:metal ion binding"/>
    <property type="evidence" value="ECO:0007669"/>
    <property type="project" value="UniProtKB-KW"/>
</dbReference>
<reference evidence="12 13" key="1">
    <citation type="journal article" date="2019" name="Sci. Rep.">
        <title>Comparative genomics of chytrid fungi reveal insights into the obligate biotrophic and pathogenic lifestyle of Synchytrium endobioticum.</title>
        <authorList>
            <person name="van de Vossenberg B.T.L.H."/>
            <person name="Warris S."/>
            <person name="Nguyen H.D.T."/>
            <person name="van Gent-Pelzer M.P.E."/>
            <person name="Joly D.L."/>
            <person name="van de Geest H.C."/>
            <person name="Bonants P.J.M."/>
            <person name="Smith D.S."/>
            <person name="Levesque C.A."/>
            <person name="van der Lee T.A.J."/>
        </authorList>
    </citation>
    <scope>NUCLEOTIDE SEQUENCE [LARGE SCALE GENOMIC DNA]</scope>
    <source>
        <strain evidence="12 13">JEL517</strain>
    </source>
</reference>
<evidence type="ECO:0000256" key="4">
    <source>
        <dbReference type="ARBA" id="ARBA00022692"/>
    </source>
</evidence>
<dbReference type="NCBIfam" id="TIGR00068">
    <property type="entry name" value="glyox_I"/>
    <property type="match status" value="1"/>
</dbReference>
<dbReference type="Gene3D" id="1.20.1250.20">
    <property type="entry name" value="MFS general substrate transporter like domains"/>
    <property type="match status" value="2"/>
</dbReference>
<keyword evidence="13" id="KW-1185">Reference proteome</keyword>
<feature type="binding site" evidence="9">
    <location>
        <position position="836"/>
    </location>
    <ligand>
        <name>Zn(2+)</name>
        <dbReference type="ChEBI" id="CHEBI:29105"/>
        <note>ligand shared between dimeric partners</note>
    </ligand>
</feature>
<feature type="transmembrane region" description="Helical" evidence="10">
    <location>
        <begin position="1061"/>
        <end position="1082"/>
    </location>
</feature>
<dbReference type="PROSITE" id="PS01022">
    <property type="entry name" value="PTR2_1"/>
    <property type="match status" value="1"/>
</dbReference>
<dbReference type="GO" id="GO:0006857">
    <property type="term" value="P:oligopeptide transport"/>
    <property type="evidence" value="ECO:0007669"/>
    <property type="project" value="InterPro"/>
</dbReference>
<dbReference type="InterPro" id="IPR004360">
    <property type="entry name" value="Glyas_Fos-R_dOase_dom"/>
</dbReference>
<dbReference type="InterPro" id="IPR045851">
    <property type="entry name" value="AMP-bd_C_sf"/>
</dbReference>
<evidence type="ECO:0000259" key="11">
    <source>
        <dbReference type="PROSITE" id="PS51819"/>
    </source>
</evidence>
<dbReference type="InterPro" id="IPR004361">
    <property type="entry name" value="Glyoxalase_1"/>
</dbReference>
<dbReference type="CDD" id="cd07233">
    <property type="entry name" value="GlxI_Zn"/>
    <property type="match status" value="1"/>
</dbReference>
<dbReference type="GO" id="GO:0022857">
    <property type="term" value="F:transmembrane transporter activity"/>
    <property type="evidence" value="ECO:0007669"/>
    <property type="project" value="InterPro"/>
</dbReference>
<dbReference type="RefSeq" id="XP_031026876.1">
    <property type="nucleotide sequence ID" value="XM_031167297.1"/>
</dbReference>
<feature type="binding site" evidence="9">
    <location>
        <position position="809"/>
    </location>
    <ligand>
        <name>Zn(2+)</name>
        <dbReference type="ChEBI" id="CHEBI:29105"/>
        <note>ligand shared between dimeric partners</note>
    </ligand>
</feature>
<evidence type="ECO:0000256" key="8">
    <source>
        <dbReference type="ARBA" id="ARBA00023136"/>
    </source>
</evidence>